<proteinExistence type="predicted"/>
<evidence type="ECO:0000259" key="1">
    <source>
        <dbReference type="Pfam" id="PF01872"/>
    </source>
</evidence>
<dbReference type="SUPFAM" id="SSF53597">
    <property type="entry name" value="Dihydrofolate reductase-like"/>
    <property type="match status" value="1"/>
</dbReference>
<name>H5UUC4_9MICO</name>
<protein>
    <recommendedName>
        <fullName evidence="1">Bacterial bifunctional deaminase-reductase C-terminal domain-containing protein</fullName>
    </recommendedName>
</protein>
<dbReference type="GO" id="GO:0009231">
    <property type="term" value="P:riboflavin biosynthetic process"/>
    <property type="evidence" value="ECO:0007669"/>
    <property type="project" value="InterPro"/>
</dbReference>
<dbReference type="Proteomes" id="UP000004367">
    <property type="component" value="Unassembled WGS sequence"/>
</dbReference>
<dbReference type="Gene3D" id="3.40.430.10">
    <property type="entry name" value="Dihydrofolate Reductase, subunit A"/>
    <property type="match status" value="1"/>
</dbReference>
<dbReference type="PANTHER" id="PTHR38011">
    <property type="entry name" value="DIHYDROFOLATE REDUCTASE FAMILY PROTEIN (AFU_ORTHOLOGUE AFUA_8G06820)"/>
    <property type="match status" value="1"/>
</dbReference>
<evidence type="ECO:0000313" key="2">
    <source>
        <dbReference type="EMBL" id="GAB49332.1"/>
    </source>
</evidence>
<dbReference type="EMBL" id="BAFE01000084">
    <property type="protein sequence ID" value="GAB49332.1"/>
    <property type="molecule type" value="Genomic_DNA"/>
</dbReference>
<dbReference type="PANTHER" id="PTHR38011:SF11">
    <property type="entry name" value="2,5-DIAMINO-6-RIBOSYLAMINO-4(3H)-PYRIMIDINONE 5'-PHOSPHATE REDUCTASE"/>
    <property type="match status" value="1"/>
</dbReference>
<keyword evidence="3" id="KW-1185">Reference proteome</keyword>
<dbReference type="InterPro" id="IPR024072">
    <property type="entry name" value="DHFR-like_dom_sf"/>
</dbReference>
<dbReference type="AlphaFoldDB" id="H5UUC4"/>
<reference evidence="2 3" key="1">
    <citation type="submission" date="2012-02" db="EMBL/GenBank/DDBJ databases">
        <title>Whole genome shotgun sequence of Mobilicoccus pelagius NBRC 104925.</title>
        <authorList>
            <person name="Yoshida Y."/>
            <person name="Hosoyama A."/>
            <person name="Tsuchikane K."/>
            <person name="Katsumata H."/>
            <person name="Yamazaki S."/>
            <person name="Fujita N."/>
        </authorList>
    </citation>
    <scope>NUCLEOTIDE SEQUENCE [LARGE SCALE GENOMIC DNA]</scope>
    <source>
        <strain evidence="2 3">NBRC 104925</strain>
    </source>
</reference>
<dbReference type="InterPro" id="IPR002734">
    <property type="entry name" value="RibDG_C"/>
</dbReference>
<dbReference type="GO" id="GO:0008703">
    <property type="term" value="F:5-amino-6-(5-phosphoribosylamino)uracil reductase activity"/>
    <property type="evidence" value="ECO:0007669"/>
    <property type="project" value="InterPro"/>
</dbReference>
<sequence>MRDLVYYVATSIDGFIADVDGDFSAFPQDPATLAALFDRYPETCPTHARTALGVSGQSRRFDTVIMGYRTYEPALAAGLPGGAYPHLRQIIATHRSVPDTPNLAAISGDLPAHIARLKGQPGRDIWLCGGADLAAQLIDHIDEFQIKVNPVVLGSGIPLVSMSGPSVGFRLTGSELLPGGVALLTYRAR</sequence>
<dbReference type="STRING" id="1089455.MOPEL_113_00120"/>
<evidence type="ECO:0000313" key="3">
    <source>
        <dbReference type="Proteomes" id="UP000004367"/>
    </source>
</evidence>
<feature type="domain" description="Bacterial bifunctional deaminase-reductase C-terminal" evidence="1">
    <location>
        <begin position="5"/>
        <end position="182"/>
    </location>
</feature>
<dbReference type="InterPro" id="IPR050765">
    <property type="entry name" value="Riboflavin_Biosynth_HTPR"/>
</dbReference>
<dbReference type="RefSeq" id="WP_009483175.1">
    <property type="nucleotide sequence ID" value="NZ_BAFE01000084.1"/>
</dbReference>
<organism evidence="2 3">
    <name type="scientific">Mobilicoccus pelagius NBRC 104925</name>
    <dbReference type="NCBI Taxonomy" id="1089455"/>
    <lineage>
        <taxon>Bacteria</taxon>
        <taxon>Bacillati</taxon>
        <taxon>Actinomycetota</taxon>
        <taxon>Actinomycetes</taxon>
        <taxon>Micrococcales</taxon>
        <taxon>Dermatophilaceae</taxon>
        <taxon>Mobilicoccus</taxon>
    </lineage>
</organism>
<accession>H5UUC4</accession>
<dbReference type="Pfam" id="PF01872">
    <property type="entry name" value="RibD_C"/>
    <property type="match status" value="1"/>
</dbReference>
<gene>
    <name evidence="2" type="ORF">MOPEL_113_00120</name>
</gene>
<dbReference type="OrthoDB" id="195113at2"/>
<dbReference type="eggNOG" id="COG0262">
    <property type="taxonomic scope" value="Bacteria"/>
</dbReference>
<comment type="caution">
    <text evidence="2">The sequence shown here is derived from an EMBL/GenBank/DDBJ whole genome shotgun (WGS) entry which is preliminary data.</text>
</comment>